<feature type="transmembrane region" description="Helical" evidence="7">
    <location>
        <begin position="311"/>
        <end position="333"/>
    </location>
</feature>
<feature type="transmembrane region" description="Helical" evidence="7">
    <location>
        <begin position="141"/>
        <end position="166"/>
    </location>
</feature>
<protein>
    <recommendedName>
        <fullName evidence="8">ABC transmembrane type-1 domain-containing protein</fullName>
    </recommendedName>
</protein>
<evidence type="ECO:0000256" key="7">
    <source>
        <dbReference type="RuleBase" id="RU363032"/>
    </source>
</evidence>
<comment type="subcellular location">
    <subcellularLocation>
        <location evidence="1 7">Cell membrane</location>
        <topology evidence="1 7">Multi-pass membrane protein</topology>
    </subcellularLocation>
</comment>
<feature type="domain" description="ABC transmembrane type-1" evidence="8">
    <location>
        <begin position="186"/>
        <end position="386"/>
    </location>
</feature>
<dbReference type="AlphaFoldDB" id="A0A2N1PUW2"/>
<reference evidence="9 10" key="1">
    <citation type="journal article" date="2017" name="ISME J.">
        <title>Potential for microbial H2 and metal transformations associated with novel bacteria and archaea in deep terrestrial subsurface sediments.</title>
        <authorList>
            <person name="Hernsdorf A.W."/>
            <person name="Amano Y."/>
            <person name="Miyakawa K."/>
            <person name="Ise K."/>
            <person name="Suzuki Y."/>
            <person name="Anantharaman K."/>
            <person name="Probst A."/>
            <person name="Burstein D."/>
            <person name="Thomas B.C."/>
            <person name="Banfield J.F."/>
        </authorList>
    </citation>
    <scope>NUCLEOTIDE SEQUENCE [LARGE SCALE GENOMIC DNA]</scope>
    <source>
        <strain evidence="9">HGW-Wallbacteria-1</strain>
    </source>
</reference>
<dbReference type="InterPro" id="IPR035906">
    <property type="entry name" value="MetI-like_sf"/>
</dbReference>
<dbReference type="Pfam" id="PF00528">
    <property type="entry name" value="BPD_transp_1"/>
    <property type="match status" value="1"/>
</dbReference>
<proteinExistence type="inferred from homology"/>
<dbReference type="EMBL" id="PGXC01000001">
    <property type="protein sequence ID" value="PKK92108.1"/>
    <property type="molecule type" value="Genomic_DNA"/>
</dbReference>
<dbReference type="Proteomes" id="UP000233256">
    <property type="component" value="Unassembled WGS sequence"/>
</dbReference>
<evidence type="ECO:0000256" key="4">
    <source>
        <dbReference type="ARBA" id="ARBA00022692"/>
    </source>
</evidence>
<evidence type="ECO:0000313" key="10">
    <source>
        <dbReference type="Proteomes" id="UP000233256"/>
    </source>
</evidence>
<keyword evidence="3" id="KW-1003">Cell membrane</keyword>
<organism evidence="9 10">
    <name type="scientific">Candidatus Wallbacteria bacterium HGW-Wallbacteria-1</name>
    <dbReference type="NCBI Taxonomy" id="2013854"/>
    <lineage>
        <taxon>Bacteria</taxon>
        <taxon>Candidatus Walliibacteriota</taxon>
    </lineage>
</organism>
<feature type="transmembrane region" description="Helical" evidence="7">
    <location>
        <begin position="224"/>
        <end position="245"/>
    </location>
</feature>
<feature type="transmembrane region" description="Helical" evidence="7">
    <location>
        <begin position="265"/>
        <end position="283"/>
    </location>
</feature>
<evidence type="ECO:0000256" key="1">
    <source>
        <dbReference type="ARBA" id="ARBA00004651"/>
    </source>
</evidence>
<keyword evidence="6 7" id="KW-0472">Membrane</keyword>
<evidence type="ECO:0000259" key="8">
    <source>
        <dbReference type="PROSITE" id="PS50928"/>
    </source>
</evidence>
<feature type="transmembrane region" description="Helical" evidence="7">
    <location>
        <begin position="33"/>
        <end position="51"/>
    </location>
</feature>
<evidence type="ECO:0000256" key="5">
    <source>
        <dbReference type="ARBA" id="ARBA00022989"/>
    </source>
</evidence>
<dbReference type="PANTHER" id="PTHR30183:SF3">
    <property type="entry name" value="MOLYBDENUM TRANSPORT SYSTEM PERMEASE PROTEIN MODB"/>
    <property type="match status" value="1"/>
</dbReference>
<accession>A0A2N1PUW2</accession>
<evidence type="ECO:0000256" key="6">
    <source>
        <dbReference type="ARBA" id="ARBA00023136"/>
    </source>
</evidence>
<feature type="transmembrane region" description="Helical" evidence="7">
    <location>
        <begin position="102"/>
        <end position="129"/>
    </location>
</feature>
<dbReference type="GO" id="GO:0005886">
    <property type="term" value="C:plasma membrane"/>
    <property type="evidence" value="ECO:0007669"/>
    <property type="project" value="UniProtKB-SubCell"/>
</dbReference>
<feature type="transmembrane region" description="Helical" evidence="7">
    <location>
        <begin position="190"/>
        <end position="212"/>
    </location>
</feature>
<evidence type="ECO:0000256" key="3">
    <source>
        <dbReference type="ARBA" id="ARBA00022475"/>
    </source>
</evidence>
<dbReference type="CDD" id="cd06261">
    <property type="entry name" value="TM_PBP2"/>
    <property type="match status" value="1"/>
</dbReference>
<feature type="transmembrane region" description="Helical" evidence="7">
    <location>
        <begin position="63"/>
        <end position="90"/>
    </location>
</feature>
<feature type="transmembrane region" description="Helical" evidence="7">
    <location>
        <begin position="372"/>
        <end position="389"/>
    </location>
</feature>
<comment type="caution">
    <text evidence="9">The sequence shown here is derived from an EMBL/GenBank/DDBJ whole genome shotgun (WGS) entry which is preliminary data.</text>
</comment>
<dbReference type="GO" id="GO:0055085">
    <property type="term" value="P:transmembrane transport"/>
    <property type="evidence" value="ECO:0007669"/>
    <property type="project" value="InterPro"/>
</dbReference>
<dbReference type="InterPro" id="IPR000515">
    <property type="entry name" value="MetI-like"/>
</dbReference>
<dbReference type="SUPFAM" id="SSF161098">
    <property type="entry name" value="MetI-like"/>
    <property type="match status" value="1"/>
</dbReference>
<name>A0A2N1PUW2_9BACT</name>
<dbReference type="Gene3D" id="1.10.3720.10">
    <property type="entry name" value="MetI-like"/>
    <property type="match status" value="1"/>
</dbReference>
<dbReference type="PROSITE" id="PS50928">
    <property type="entry name" value="ABC_TM1"/>
    <property type="match status" value="1"/>
</dbReference>
<keyword evidence="2 7" id="KW-0813">Transport</keyword>
<comment type="similarity">
    <text evidence="7">Belongs to the binding-protein-dependent transport system permease family.</text>
</comment>
<evidence type="ECO:0000256" key="2">
    <source>
        <dbReference type="ARBA" id="ARBA00022448"/>
    </source>
</evidence>
<keyword evidence="4 7" id="KW-0812">Transmembrane</keyword>
<dbReference type="PANTHER" id="PTHR30183">
    <property type="entry name" value="MOLYBDENUM TRANSPORT SYSTEM PERMEASE PROTEIN MODB"/>
    <property type="match status" value="1"/>
</dbReference>
<evidence type="ECO:0000313" key="9">
    <source>
        <dbReference type="EMBL" id="PKK92108.1"/>
    </source>
</evidence>
<keyword evidence="5 7" id="KW-1133">Transmembrane helix</keyword>
<sequence length="401" mass="43974">MKGFPIPVFAVLALILILVHGLAGPLIYDAGTNVVMVCSNLFCLFMATVAWHRRGIRGTLLLAGVWIFLFLLIHVVAAEPLLFAVFSVLAAGTSMIQPFLGYTLIMAVSVVSLTHYWLIISVVGCLLYTVAFQLMKLKGRLFHSLSLATGVALLGVTLFPILYLGFQTSPQSLAVTFQNQEFRDAMKVSLYTSTVSTLLITVFGVPLAYGLARLKFSGKKFIDAVIDLPILIPHSVAGVAIFGAFGPKSPVGVWLMQTLGLRFSGTEQGIILAQIFVAYPFLVRSAMNAFETMGEEFENVARTLGASPWRAFWKVAFPMALPAVFDGMILSWARAISEFGSILVIAPEPKTMSIHTFDQFLRFGINEARPPAVLLIMICLWLFICMRWGRGVFFGRGGRES</sequence>
<gene>
    <name evidence="9" type="ORF">CVV64_01430</name>
</gene>